<feature type="transmembrane region" description="Helical" evidence="1">
    <location>
        <begin position="15"/>
        <end position="36"/>
    </location>
</feature>
<evidence type="ECO:0000259" key="2">
    <source>
        <dbReference type="Pfam" id="PF13400"/>
    </source>
</evidence>
<keyword evidence="1" id="KW-0472">Membrane</keyword>
<evidence type="ECO:0000256" key="1">
    <source>
        <dbReference type="SAM" id="Phobius"/>
    </source>
</evidence>
<keyword evidence="1" id="KW-0812">Transmembrane</keyword>
<dbReference type="Pfam" id="PF13400">
    <property type="entry name" value="Tad"/>
    <property type="match status" value="1"/>
</dbReference>
<accession>A0ABU1G3M5</accession>
<gene>
    <name evidence="3" type="ORF">QC818_09645</name>
</gene>
<keyword evidence="1" id="KW-1133">Transmembrane helix</keyword>
<proteinExistence type="predicted"/>
<reference evidence="3 4" key="1">
    <citation type="submission" date="2023-04" db="EMBL/GenBank/DDBJ databases">
        <title>A long-awaited taxogenomic arrangement of the family Halomonadaceae.</title>
        <authorList>
            <person name="De La Haba R."/>
            <person name="Chuvochina M."/>
            <person name="Wittouck S."/>
            <person name="Arahal D.R."/>
            <person name="Sanchez-Porro C."/>
            <person name="Hugenholtz P."/>
            <person name="Ventosa A."/>
        </authorList>
    </citation>
    <scope>NUCLEOTIDE SEQUENCE [LARGE SCALE GENOMIC DNA]</scope>
    <source>
        <strain evidence="3 4">DSM 23530</strain>
    </source>
</reference>
<sequence>MTAPGPCRVPSRQRGAIGVLGAVVMLLVVLCIALALDTGRLYMEQRNLQRIADLAALEVASQADEGIAAMSDTDLTSLSVRSANVPDSVEGFLITAQGGGLCRETVELEERDPEGRRLRFAALSRGGRTRCADGTLMGRRTAVEVTASLETRASLLGGSLAGAERVRLQATAVARQSPRQPLVTYRLGSRLLAVDGSGLLGLLLGNDIDVTALGYRGLANATLSIVDLIDLAADAGTADGVLEDVSLSLIDLAEISGLEALARHPSGDQEALRLGVRLFRDALEGFVSLGLDAVRLGELADIDPSRPDEALQAEVGLLHLLETMAFVGNGRFIDLEHLGLDLGILGGVELALQVIEPPQIAIGPTGCERGEPPCDGRWATQATTAQLALGAHMQIDVPLVSGLDVLVGIRGGAARGGIDDLRPVKAGDASYELNAGAYHQPLGVDLAVGLSLLSGSGSGSDSLVGWMGTADPEPWEGTRMQAVDARQIWPSADPYSFEARGAGDVTQALLDEANTLSVTVELLGGSVTLPAGQLLGALEPALTQLAEEVLTPVLELLGARPGEADMRIIELAPGTGGAELVI</sequence>
<name>A0ABU1G3M5_9GAMM</name>
<dbReference type="EMBL" id="JARWAK010000007">
    <property type="protein sequence ID" value="MDR5867049.1"/>
    <property type="molecule type" value="Genomic_DNA"/>
</dbReference>
<comment type="caution">
    <text evidence="3">The sequence shown here is derived from an EMBL/GenBank/DDBJ whole genome shotgun (WGS) entry which is preliminary data.</text>
</comment>
<organism evidence="3 4">
    <name type="scientific">Halomonas koreensis</name>
    <dbReference type="NCBI Taxonomy" id="245385"/>
    <lineage>
        <taxon>Bacteria</taxon>
        <taxon>Pseudomonadati</taxon>
        <taxon>Pseudomonadota</taxon>
        <taxon>Gammaproteobacteria</taxon>
        <taxon>Oceanospirillales</taxon>
        <taxon>Halomonadaceae</taxon>
        <taxon>Halomonas</taxon>
    </lineage>
</organism>
<protein>
    <submittedName>
        <fullName evidence="3">Pilus assembly protein TadG-related protein</fullName>
    </submittedName>
</protein>
<dbReference type="InterPro" id="IPR028087">
    <property type="entry name" value="Tad_N"/>
</dbReference>
<evidence type="ECO:0000313" key="4">
    <source>
        <dbReference type="Proteomes" id="UP001264519"/>
    </source>
</evidence>
<dbReference type="Proteomes" id="UP001264519">
    <property type="component" value="Unassembled WGS sequence"/>
</dbReference>
<feature type="domain" description="Putative Flp pilus-assembly TadG-like N-terminal" evidence="2">
    <location>
        <begin position="15"/>
        <end position="61"/>
    </location>
</feature>
<evidence type="ECO:0000313" key="3">
    <source>
        <dbReference type="EMBL" id="MDR5867049.1"/>
    </source>
</evidence>
<dbReference type="RefSeq" id="WP_309652646.1">
    <property type="nucleotide sequence ID" value="NZ_JARWAK010000007.1"/>
</dbReference>
<keyword evidence="4" id="KW-1185">Reference proteome</keyword>